<name>G2J7D6_9BURK</name>
<evidence type="ECO:0000313" key="2">
    <source>
        <dbReference type="Proteomes" id="UP000054051"/>
    </source>
</evidence>
<dbReference type="OrthoDB" id="9133224at2"/>
<comment type="caution">
    <text evidence="1">The sequence shown here is derived from an EMBL/GenBank/DDBJ whole genome shotgun (WGS) entry which is preliminary data.</text>
</comment>
<dbReference type="RefSeq" id="WP_006681974.1">
    <property type="nucleotide sequence ID" value="NZ_CAFB01000028.1"/>
</dbReference>
<dbReference type="EMBL" id="CAFB01000028">
    <property type="protein sequence ID" value="CCD28681.1"/>
    <property type="molecule type" value="Genomic_DNA"/>
</dbReference>
<protein>
    <submittedName>
        <fullName evidence="1">Putative phage protein</fullName>
    </submittedName>
</protein>
<accession>G2J7D6</accession>
<keyword evidence="2" id="KW-1185">Reference proteome</keyword>
<sequence length="77" mass="9099">MKYAQEIIDLMGAYPGRAFRMREIVKYVAGKTLSSEERHRVRMQLAHVMRELETMGCIFRRPSASKRGGYALYRWRS</sequence>
<dbReference type="AlphaFoldDB" id="G2J7D6"/>
<reference evidence="1 2" key="1">
    <citation type="submission" date="2011-08" db="EMBL/GenBank/DDBJ databases">
        <title>The genome of the obligate endobacterium of an arbuscular mycorrhizal fungus reveals an interphylum network of nutritional interactions.</title>
        <authorList>
            <person name="Ghignone S."/>
            <person name="Salvioli A."/>
            <person name="Anca I."/>
            <person name="Lumini E."/>
            <person name="Ortu G."/>
            <person name="Petiti L."/>
            <person name="Cruveiller S."/>
            <person name="Bianciotto V."/>
            <person name="Piffanelli P."/>
            <person name="Lanfranco L."/>
            <person name="Bonfante P."/>
        </authorList>
    </citation>
    <scope>NUCLEOTIDE SEQUENCE [LARGE SCALE GENOMIC DNA]</scope>
    <source>
        <strain evidence="1 2">BEG34</strain>
    </source>
</reference>
<proteinExistence type="predicted"/>
<gene>
    <name evidence="1" type="ORF">CAGGBEG34_120004</name>
</gene>
<organism evidence="1 2">
    <name type="scientific">Candidatus Glomeribacter gigasporarum BEG34</name>
    <dbReference type="NCBI Taxonomy" id="1070319"/>
    <lineage>
        <taxon>Bacteria</taxon>
        <taxon>Pseudomonadati</taxon>
        <taxon>Pseudomonadota</taxon>
        <taxon>Betaproteobacteria</taxon>
        <taxon>Burkholderiales</taxon>
        <taxon>Burkholderiaceae</taxon>
        <taxon>Candidatus Glomeribacter</taxon>
    </lineage>
</organism>
<evidence type="ECO:0000313" key="1">
    <source>
        <dbReference type="EMBL" id="CCD28681.1"/>
    </source>
</evidence>
<dbReference type="Proteomes" id="UP000054051">
    <property type="component" value="Unassembled WGS sequence"/>
</dbReference>
<dbReference type="eggNOG" id="ENOG5031C0W">
    <property type="taxonomic scope" value="Bacteria"/>
</dbReference>